<dbReference type="InterPro" id="IPR034649">
    <property type="entry name" value="Hip_N"/>
</dbReference>
<dbReference type="SUPFAM" id="SSF52833">
    <property type="entry name" value="Thioredoxin-like"/>
    <property type="match status" value="2"/>
</dbReference>
<reference evidence="5" key="1">
    <citation type="submission" date="2018-01" db="EMBL/GenBank/DDBJ databases">
        <authorList>
            <person name="Mao J.F."/>
        </authorList>
    </citation>
    <scope>NUCLEOTIDE SEQUENCE</scope>
    <source>
        <strain evidence="5">Huo1</strain>
        <tissue evidence="5">Leaf</tissue>
    </source>
</reference>
<dbReference type="GO" id="GO:0046983">
    <property type="term" value="F:protein dimerization activity"/>
    <property type="evidence" value="ECO:0007669"/>
    <property type="project" value="InterPro"/>
</dbReference>
<sequence>MEAERIQELKGLVDFCKLNPHVLHTPTLAFFKNFLQSYVVGLDLGFLTFVVDDLCLCVSAIGRYTSNDGDDHEDKKPFASRKRDAPMEDTLNKDIVESDAELDKSDIVEPGNDPPRKLGCVEVTEDDQEADQLSKAKALEALAEGEVILIHSGSDLDEKLDAASKASRLSVLYFTATWCGPCLYVGPVFTSLAAKYPKVVFLKVDIDKARQVAFEWDISSIPTFFFIRNDVVESRGAYCDEEGDLLNLAMLNRIARRLQNTAKKYERLHIAREQRKAEFASLLNNGTLTGFRGPDHLKVKLNAAAKTSRLEIVYFTATWCGPCVHIGLTYTKLASKYPKSVFLKVDIDEAREAAAKWQIESIPSYYLWKDGRVVDEELQMRMNSLDKIIPEH</sequence>
<dbReference type="Pfam" id="PF00085">
    <property type="entry name" value="Thioredoxin"/>
    <property type="match status" value="2"/>
</dbReference>
<dbReference type="InterPro" id="IPR036249">
    <property type="entry name" value="Thioredoxin-like_sf"/>
</dbReference>
<dbReference type="AlphaFoldDB" id="A0A8X8ZGJ3"/>
<evidence type="ECO:0000313" key="5">
    <source>
        <dbReference type="EMBL" id="KAG6404292.1"/>
    </source>
</evidence>
<keyword evidence="6" id="KW-1185">Reference proteome</keyword>
<reference evidence="5" key="2">
    <citation type="submission" date="2020-08" db="EMBL/GenBank/DDBJ databases">
        <title>Plant Genome Project.</title>
        <authorList>
            <person name="Zhang R.-G."/>
        </authorList>
    </citation>
    <scope>NUCLEOTIDE SEQUENCE</scope>
    <source>
        <strain evidence="5">Huo1</strain>
        <tissue evidence="5">Leaf</tissue>
    </source>
</reference>
<feature type="domain" description="Thioredoxin" evidence="4">
    <location>
        <begin position="277"/>
        <end position="392"/>
    </location>
</feature>
<comment type="caution">
    <text evidence="5">The sequence shown here is derived from an EMBL/GenBank/DDBJ whole genome shotgun (WGS) entry which is preliminary data.</text>
</comment>
<evidence type="ECO:0000313" key="6">
    <source>
        <dbReference type="Proteomes" id="UP000298416"/>
    </source>
</evidence>
<evidence type="ECO:0000256" key="3">
    <source>
        <dbReference type="SAM" id="MobiDB-lite"/>
    </source>
</evidence>
<protein>
    <recommendedName>
        <fullName evidence="4">Thioredoxin domain-containing protein</fullName>
    </recommendedName>
</protein>
<evidence type="ECO:0000256" key="2">
    <source>
        <dbReference type="ARBA" id="ARBA00038337"/>
    </source>
</evidence>
<dbReference type="PANTHER" id="PTHR46115">
    <property type="entry name" value="THIOREDOXIN-LIKE PROTEIN 1"/>
    <property type="match status" value="1"/>
</dbReference>
<dbReference type="Pfam" id="PF18253">
    <property type="entry name" value="HipN"/>
    <property type="match status" value="1"/>
</dbReference>
<dbReference type="Proteomes" id="UP000298416">
    <property type="component" value="Unassembled WGS sequence"/>
</dbReference>
<gene>
    <name evidence="5" type="ORF">SASPL_136538</name>
</gene>
<dbReference type="Gene3D" id="3.40.30.10">
    <property type="entry name" value="Glutaredoxin"/>
    <property type="match status" value="2"/>
</dbReference>
<feature type="region of interest" description="Disordered" evidence="3">
    <location>
        <begin position="69"/>
        <end position="92"/>
    </location>
</feature>
<dbReference type="CDD" id="cd14438">
    <property type="entry name" value="Hip_N"/>
    <property type="match status" value="1"/>
</dbReference>
<feature type="domain" description="Thioredoxin" evidence="4">
    <location>
        <begin position="127"/>
        <end position="260"/>
    </location>
</feature>
<dbReference type="InterPro" id="IPR013766">
    <property type="entry name" value="Thioredoxin_domain"/>
</dbReference>
<dbReference type="PROSITE" id="PS00194">
    <property type="entry name" value="THIOREDOXIN_1"/>
    <property type="match status" value="2"/>
</dbReference>
<dbReference type="EMBL" id="PNBA02000013">
    <property type="protein sequence ID" value="KAG6404292.1"/>
    <property type="molecule type" value="Genomic_DNA"/>
</dbReference>
<keyword evidence="1" id="KW-1015">Disulfide bond</keyword>
<accession>A0A8X8ZGJ3</accession>
<dbReference type="Gene3D" id="6.10.250.3420">
    <property type="match status" value="1"/>
</dbReference>
<comment type="similarity">
    <text evidence="2">Belongs to the thioredoxin family. Plant F-type subfamily.</text>
</comment>
<dbReference type="CDD" id="cd02947">
    <property type="entry name" value="TRX_family"/>
    <property type="match status" value="2"/>
</dbReference>
<organism evidence="5">
    <name type="scientific">Salvia splendens</name>
    <name type="common">Scarlet sage</name>
    <dbReference type="NCBI Taxonomy" id="180675"/>
    <lineage>
        <taxon>Eukaryota</taxon>
        <taxon>Viridiplantae</taxon>
        <taxon>Streptophyta</taxon>
        <taxon>Embryophyta</taxon>
        <taxon>Tracheophyta</taxon>
        <taxon>Spermatophyta</taxon>
        <taxon>Magnoliopsida</taxon>
        <taxon>eudicotyledons</taxon>
        <taxon>Gunneridae</taxon>
        <taxon>Pentapetalae</taxon>
        <taxon>asterids</taxon>
        <taxon>lamiids</taxon>
        <taxon>Lamiales</taxon>
        <taxon>Lamiaceae</taxon>
        <taxon>Nepetoideae</taxon>
        <taxon>Mentheae</taxon>
        <taxon>Salviinae</taxon>
        <taxon>Salvia</taxon>
        <taxon>Salvia subgen. Calosphace</taxon>
        <taxon>core Calosphace</taxon>
    </lineage>
</organism>
<dbReference type="PROSITE" id="PS51352">
    <property type="entry name" value="THIOREDOXIN_2"/>
    <property type="match status" value="2"/>
</dbReference>
<evidence type="ECO:0000256" key="1">
    <source>
        <dbReference type="ARBA" id="ARBA00023157"/>
    </source>
</evidence>
<name>A0A8X8ZGJ3_SALSN</name>
<proteinExistence type="inferred from homology"/>
<feature type="compositionally biased region" description="Basic and acidic residues" evidence="3">
    <location>
        <begin position="72"/>
        <end position="92"/>
    </location>
</feature>
<evidence type="ECO:0000259" key="4">
    <source>
        <dbReference type="PROSITE" id="PS51352"/>
    </source>
</evidence>
<dbReference type="InterPro" id="IPR017937">
    <property type="entry name" value="Thioredoxin_CS"/>
</dbReference>